<dbReference type="InterPro" id="IPR018639">
    <property type="entry name" value="DUF2062"/>
</dbReference>
<dbReference type="InterPro" id="IPR019935">
    <property type="entry name" value="CHP03546"/>
</dbReference>
<organism evidence="3 4">
    <name type="scientific">Teredinibacter turnerae (strain ATCC 39867 / T7901)</name>
    <dbReference type="NCBI Taxonomy" id="377629"/>
    <lineage>
        <taxon>Bacteria</taxon>
        <taxon>Pseudomonadati</taxon>
        <taxon>Pseudomonadota</taxon>
        <taxon>Gammaproteobacteria</taxon>
        <taxon>Cellvibrionales</taxon>
        <taxon>Cellvibrionaceae</taxon>
        <taxon>Teredinibacter</taxon>
    </lineage>
</organism>
<dbReference type="HOGENOM" id="CLU_128655_0_0_6"/>
<feature type="transmembrane region" description="Helical" evidence="1">
    <location>
        <begin position="43"/>
        <end position="71"/>
    </location>
</feature>
<dbReference type="KEGG" id="ttu:TERTU_0747"/>
<proteinExistence type="predicted"/>
<dbReference type="EMBL" id="CP001614">
    <property type="protein sequence ID" value="ACR12296.1"/>
    <property type="molecule type" value="Genomic_DNA"/>
</dbReference>
<name>C5BPD9_TERTT</name>
<accession>C5BPD9</accession>
<dbReference type="AlphaFoldDB" id="C5BPD9"/>
<dbReference type="OrthoDB" id="370141at2"/>
<feature type="domain" description="DUF2062" evidence="2">
    <location>
        <begin position="8"/>
        <end position="139"/>
    </location>
</feature>
<dbReference type="Pfam" id="PF09835">
    <property type="entry name" value="DUF2062"/>
    <property type="match status" value="1"/>
</dbReference>
<keyword evidence="1" id="KW-0812">Transmembrane</keyword>
<keyword evidence="1" id="KW-1133">Transmembrane helix</keyword>
<feature type="transmembrane region" description="Helical" evidence="1">
    <location>
        <begin position="20"/>
        <end position="36"/>
    </location>
</feature>
<sequence>MQLLLKFLKALNSEAGPWQIAFGIALGSIVGLTPFFRLHNVIIIFFVLVLRINISSFIASFLLFSGFAYLLDTPMVALGEQVLTAANLQPMWTALYNSPLGPISQFNHTLTMGSLLVSLIAFPVILFASRVGVVLYRNRVLAWVNRFQLVRVLKASKVYHMYQKLEG</sequence>
<evidence type="ECO:0000256" key="1">
    <source>
        <dbReference type="SAM" id="Phobius"/>
    </source>
</evidence>
<evidence type="ECO:0000313" key="4">
    <source>
        <dbReference type="Proteomes" id="UP000009080"/>
    </source>
</evidence>
<dbReference type="NCBIfam" id="TIGR03546">
    <property type="entry name" value="TIGR03546 family protein"/>
    <property type="match status" value="1"/>
</dbReference>
<evidence type="ECO:0000313" key="3">
    <source>
        <dbReference type="EMBL" id="ACR12296.1"/>
    </source>
</evidence>
<protein>
    <recommendedName>
        <fullName evidence="2">DUF2062 domain-containing protein</fullName>
    </recommendedName>
</protein>
<reference evidence="3 4" key="1">
    <citation type="journal article" date="2009" name="PLoS ONE">
        <title>The complete genome of Teredinibacter turnerae T7901: an intracellular endosymbiont of marine wood-boring bivalves (shipworms).</title>
        <authorList>
            <person name="Yang J.C."/>
            <person name="Madupu R."/>
            <person name="Durkin A.S."/>
            <person name="Ekborg N.A."/>
            <person name="Pedamallu C.S."/>
            <person name="Hostetler J.B."/>
            <person name="Radune D."/>
            <person name="Toms B.S."/>
            <person name="Henrissat B."/>
            <person name="Coutinho P.M."/>
            <person name="Schwarz S."/>
            <person name="Field L."/>
            <person name="Trindade-Silva A.E."/>
            <person name="Soares C.A.G."/>
            <person name="Elshahawi S."/>
            <person name="Hanora A."/>
            <person name="Schmidt E.W."/>
            <person name="Haygood M.G."/>
            <person name="Posfai J."/>
            <person name="Benner J."/>
            <person name="Madinger C."/>
            <person name="Nove J."/>
            <person name="Anton B."/>
            <person name="Chaudhary K."/>
            <person name="Foster J."/>
            <person name="Holman A."/>
            <person name="Kumar S."/>
            <person name="Lessard P.A."/>
            <person name="Luyten Y.A."/>
            <person name="Slatko B."/>
            <person name="Wood N."/>
            <person name="Wu B."/>
            <person name="Teplitski M."/>
            <person name="Mougous J.D."/>
            <person name="Ward N."/>
            <person name="Eisen J.A."/>
            <person name="Badger J.H."/>
            <person name="Distel D.L."/>
        </authorList>
    </citation>
    <scope>NUCLEOTIDE SEQUENCE [LARGE SCALE GENOMIC DNA]</scope>
    <source>
        <strain evidence="4">ATCC 39867 / T7901</strain>
    </source>
</reference>
<dbReference type="RefSeq" id="WP_015818408.1">
    <property type="nucleotide sequence ID" value="NC_012997.1"/>
</dbReference>
<dbReference type="eggNOG" id="COG3216">
    <property type="taxonomic scope" value="Bacteria"/>
</dbReference>
<dbReference type="Proteomes" id="UP000009080">
    <property type="component" value="Chromosome"/>
</dbReference>
<evidence type="ECO:0000259" key="2">
    <source>
        <dbReference type="Pfam" id="PF09835"/>
    </source>
</evidence>
<keyword evidence="1" id="KW-0472">Membrane</keyword>
<feature type="transmembrane region" description="Helical" evidence="1">
    <location>
        <begin position="115"/>
        <end position="136"/>
    </location>
</feature>
<dbReference type="STRING" id="377629.TERTU_0747"/>
<gene>
    <name evidence="3" type="ordered locus">TERTU_0747</name>
</gene>
<keyword evidence="4" id="KW-1185">Reference proteome</keyword>